<comment type="caution">
    <text evidence="2">The sequence shown here is derived from an EMBL/GenBank/DDBJ whole genome shotgun (WGS) entry which is preliminary data.</text>
</comment>
<accession>A0A2P4XLK1</accession>
<keyword evidence="1" id="KW-0175">Coiled coil</keyword>
<organism evidence="2 3">
    <name type="scientific">Phytophthora palmivora</name>
    <dbReference type="NCBI Taxonomy" id="4796"/>
    <lineage>
        <taxon>Eukaryota</taxon>
        <taxon>Sar</taxon>
        <taxon>Stramenopiles</taxon>
        <taxon>Oomycota</taxon>
        <taxon>Peronosporomycetes</taxon>
        <taxon>Peronosporales</taxon>
        <taxon>Peronosporaceae</taxon>
        <taxon>Phytophthora</taxon>
    </lineage>
</organism>
<dbReference type="Proteomes" id="UP000237271">
    <property type="component" value="Unassembled WGS sequence"/>
</dbReference>
<reference evidence="2 3" key="1">
    <citation type="journal article" date="2017" name="Genome Biol. Evol.">
        <title>Phytophthora megakarya and P. palmivora, closely related causal agents of cacao black pod rot, underwent increases in genome sizes and gene numbers by different mechanisms.</title>
        <authorList>
            <person name="Ali S.S."/>
            <person name="Shao J."/>
            <person name="Lary D.J."/>
            <person name="Kronmiller B."/>
            <person name="Shen D."/>
            <person name="Strem M.D."/>
            <person name="Amoako-Attah I."/>
            <person name="Akrofi A.Y."/>
            <person name="Begoude B.A."/>
            <person name="Ten Hoopen G.M."/>
            <person name="Coulibaly K."/>
            <person name="Kebe B.I."/>
            <person name="Melnick R.L."/>
            <person name="Guiltinan M.J."/>
            <person name="Tyler B.M."/>
            <person name="Meinhardt L.W."/>
            <person name="Bailey B.A."/>
        </authorList>
    </citation>
    <scope>NUCLEOTIDE SEQUENCE [LARGE SCALE GENOMIC DNA]</scope>
    <source>
        <strain evidence="3">sbr112.9</strain>
    </source>
</reference>
<proteinExistence type="predicted"/>
<dbReference type="AlphaFoldDB" id="A0A2P4XLK1"/>
<evidence type="ECO:0000313" key="3">
    <source>
        <dbReference type="Proteomes" id="UP000237271"/>
    </source>
</evidence>
<feature type="coiled-coil region" evidence="1">
    <location>
        <begin position="62"/>
        <end position="89"/>
    </location>
</feature>
<dbReference type="OrthoDB" id="642895at2759"/>
<evidence type="ECO:0000256" key="1">
    <source>
        <dbReference type="SAM" id="Coils"/>
    </source>
</evidence>
<keyword evidence="3" id="KW-1185">Reference proteome</keyword>
<evidence type="ECO:0000313" key="2">
    <source>
        <dbReference type="EMBL" id="POM66440.1"/>
    </source>
</evidence>
<dbReference type="EMBL" id="NCKW01009616">
    <property type="protein sequence ID" value="POM66440.1"/>
    <property type="molecule type" value="Genomic_DNA"/>
</dbReference>
<sequence>MEKKDRESGHDINVDLVIQSIVTDALTQLTKLWRTFGLTEDEQLQQKKILVATVEKSCQMRVSNWRKEVDRAEDRVTELKTEVQIIKKHFHGNETAGSYIQPLNRSCRGALRDRLAALENEFKFLDSVQTKSVDFPTVKLMVVFLTMQVLTSRMAEINSLRDHLRQMDKKLGTTSVLVH</sequence>
<name>A0A2P4XLK1_9STRA</name>
<gene>
    <name evidence="2" type="ORF">PHPALM_17701</name>
</gene>
<protein>
    <submittedName>
        <fullName evidence="2">Uncharacterized protein</fullName>
    </submittedName>
</protein>